<keyword evidence="3" id="KW-1185">Reference proteome</keyword>
<dbReference type="Gramene" id="mRNA:HanXRQr2_Chr05g0202631">
    <property type="protein sequence ID" value="mRNA:HanXRQr2_Chr05g0202631"/>
    <property type="gene ID" value="HanXRQr2_Chr05g0202631"/>
</dbReference>
<proteinExistence type="predicted"/>
<protein>
    <submittedName>
        <fullName evidence="2">Uncharacterized protein</fullName>
    </submittedName>
</protein>
<dbReference type="Proteomes" id="UP000215914">
    <property type="component" value="Chromosome 5"/>
</dbReference>
<sequence length="119" mass="13562">MTFRRRRAVAVRLRNQVRQRSRERERGTEEVVSDGTRAVAGRRRRQRQWRLEDGGDIVFNNFYALVTTSGQFWISVNDGQMWSRLVNGSVLGLGQSWSAVVRVCFNGSDCSSSQFGSTS</sequence>
<dbReference type="AlphaFoldDB" id="A0A251UMR1"/>
<organism evidence="2 3">
    <name type="scientific">Helianthus annuus</name>
    <name type="common">Common sunflower</name>
    <dbReference type="NCBI Taxonomy" id="4232"/>
    <lineage>
        <taxon>Eukaryota</taxon>
        <taxon>Viridiplantae</taxon>
        <taxon>Streptophyta</taxon>
        <taxon>Embryophyta</taxon>
        <taxon>Tracheophyta</taxon>
        <taxon>Spermatophyta</taxon>
        <taxon>Magnoliopsida</taxon>
        <taxon>eudicotyledons</taxon>
        <taxon>Gunneridae</taxon>
        <taxon>Pentapetalae</taxon>
        <taxon>asterids</taxon>
        <taxon>campanulids</taxon>
        <taxon>Asterales</taxon>
        <taxon>Asteraceae</taxon>
        <taxon>Asteroideae</taxon>
        <taxon>Heliantheae alliance</taxon>
        <taxon>Heliantheae</taxon>
        <taxon>Helianthus</taxon>
    </lineage>
</organism>
<dbReference type="EMBL" id="MNCJ02000320">
    <property type="protein sequence ID" value="KAF5804904.1"/>
    <property type="molecule type" value="Genomic_DNA"/>
</dbReference>
<evidence type="ECO:0000313" key="3">
    <source>
        <dbReference type="Proteomes" id="UP000215914"/>
    </source>
</evidence>
<reference evidence="1 3" key="1">
    <citation type="journal article" date="2017" name="Nature">
        <title>The sunflower genome provides insights into oil metabolism, flowering and Asterid evolution.</title>
        <authorList>
            <person name="Badouin H."/>
            <person name="Gouzy J."/>
            <person name="Grassa C.J."/>
            <person name="Murat F."/>
            <person name="Staton S.E."/>
            <person name="Cottret L."/>
            <person name="Lelandais-Briere C."/>
            <person name="Owens G.L."/>
            <person name="Carrere S."/>
            <person name="Mayjonade B."/>
            <person name="Legrand L."/>
            <person name="Gill N."/>
            <person name="Kane N.C."/>
            <person name="Bowers J.E."/>
            <person name="Hubner S."/>
            <person name="Bellec A."/>
            <person name="Berard A."/>
            <person name="Berges H."/>
            <person name="Blanchet N."/>
            <person name="Boniface M.C."/>
            <person name="Brunel D."/>
            <person name="Catrice O."/>
            <person name="Chaidir N."/>
            <person name="Claudel C."/>
            <person name="Donnadieu C."/>
            <person name="Faraut T."/>
            <person name="Fievet G."/>
            <person name="Helmstetter N."/>
            <person name="King M."/>
            <person name="Knapp S.J."/>
            <person name="Lai Z."/>
            <person name="Le Paslier M.C."/>
            <person name="Lippi Y."/>
            <person name="Lorenzon L."/>
            <person name="Mandel J.R."/>
            <person name="Marage G."/>
            <person name="Marchand G."/>
            <person name="Marquand E."/>
            <person name="Bret-Mestries E."/>
            <person name="Morien E."/>
            <person name="Nambeesan S."/>
            <person name="Nguyen T."/>
            <person name="Pegot-Espagnet P."/>
            <person name="Pouilly N."/>
            <person name="Raftis F."/>
            <person name="Sallet E."/>
            <person name="Schiex T."/>
            <person name="Thomas J."/>
            <person name="Vandecasteele C."/>
            <person name="Vares D."/>
            <person name="Vear F."/>
            <person name="Vautrin S."/>
            <person name="Crespi M."/>
            <person name="Mangin B."/>
            <person name="Burke J.M."/>
            <person name="Salse J."/>
            <person name="Munos S."/>
            <person name="Vincourt P."/>
            <person name="Rieseberg L.H."/>
            <person name="Langlade N.B."/>
        </authorList>
    </citation>
    <scope>NUCLEOTIDE SEQUENCE [LARGE SCALE GENOMIC DNA]</scope>
    <source>
        <strain evidence="3">cv. SF193</strain>
        <tissue evidence="1">Leaves</tissue>
    </source>
</reference>
<evidence type="ECO:0000313" key="1">
    <source>
        <dbReference type="EMBL" id="KAF5804904.1"/>
    </source>
</evidence>
<accession>A0A251UMR1</accession>
<dbReference type="EMBL" id="CM007894">
    <property type="protein sequence ID" value="OTG24680.1"/>
    <property type="molecule type" value="Genomic_DNA"/>
</dbReference>
<gene>
    <name evidence="2" type="ORF">HannXRQ_Chr05g0139381</name>
    <name evidence="1" type="ORF">HanXRQr2_Chr05g0202631</name>
</gene>
<dbReference type="InParanoid" id="A0A251UMR1"/>
<reference evidence="1" key="3">
    <citation type="submission" date="2020-06" db="EMBL/GenBank/DDBJ databases">
        <title>Helianthus annuus Genome sequencing and assembly Release 2.</title>
        <authorList>
            <person name="Gouzy J."/>
            <person name="Langlade N."/>
            <person name="Munos S."/>
        </authorList>
    </citation>
    <scope>NUCLEOTIDE SEQUENCE</scope>
    <source>
        <tissue evidence="1">Leaves</tissue>
    </source>
</reference>
<name>A0A251UMR1_HELAN</name>
<evidence type="ECO:0000313" key="2">
    <source>
        <dbReference type="EMBL" id="OTG24680.1"/>
    </source>
</evidence>
<reference evidence="2" key="2">
    <citation type="submission" date="2017-02" db="EMBL/GenBank/DDBJ databases">
        <title>Sunflower complete genome.</title>
        <authorList>
            <person name="Langlade N."/>
            <person name="Munos S."/>
        </authorList>
    </citation>
    <scope>NUCLEOTIDE SEQUENCE [LARGE SCALE GENOMIC DNA]</scope>
    <source>
        <tissue evidence="2">Leaves</tissue>
    </source>
</reference>